<evidence type="ECO:0000256" key="1">
    <source>
        <dbReference type="ARBA" id="ARBA00006515"/>
    </source>
</evidence>
<dbReference type="GO" id="GO:0016491">
    <property type="term" value="F:oxidoreductase activity"/>
    <property type="evidence" value="ECO:0007669"/>
    <property type="project" value="UniProtKB-KW"/>
</dbReference>
<dbReference type="PANTHER" id="PTHR43150:SF4">
    <property type="entry name" value="L-GLYCERALDEHYDE 3-PHOSPHATE REDUCTASE"/>
    <property type="match status" value="1"/>
</dbReference>
<dbReference type="GO" id="GO:0051596">
    <property type="term" value="P:methylglyoxal catabolic process"/>
    <property type="evidence" value="ECO:0007669"/>
    <property type="project" value="TreeGrafter"/>
</dbReference>
<sequence>MEYRRCGNSGLQLPALSLGLWHNFGANDDHLDARQMLRDAFDAGITHFDLANNYGPPPGSAETVFGRLFRQDFGDLRDELVISTKAGHLMWPGPYGDGGSRKHLLASLEQSLKRMKLDYVDIFYTHRPDPDTPLEETIGAVATAVEQGKALYAGISKYEGQATAEAVRILRERHIPVVIHQHIYNLLNRWPEQTQLSQTIDDTRLGCICFSPLAQGMLTEKYLDRIPSESRAARDDGFLTTDQVMNNVEKIRALAEIAKERGEPLNTMALAWVLQRPQVTSALIGARTPQQLAGNLEALNSPAFSDDQLQRIDAITGASGGQAQAG</sequence>
<evidence type="ECO:0000256" key="2">
    <source>
        <dbReference type="ARBA" id="ARBA00022857"/>
    </source>
</evidence>
<keyword evidence="3" id="KW-0560">Oxidoreductase</keyword>
<dbReference type="SUPFAM" id="SSF51430">
    <property type="entry name" value="NAD(P)-linked oxidoreductase"/>
    <property type="match status" value="1"/>
</dbReference>
<dbReference type="Pfam" id="PF00248">
    <property type="entry name" value="Aldo_ket_red"/>
    <property type="match status" value="1"/>
</dbReference>
<name>A0A7T7F4F8_9BACT</name>
<dbReference type="Proteomes" id="UP000475117">
    <property type="component" value="Chromosome"/>
</dbReference>
<feature type="domain" description="NADP-dependent oxidoreductase" evidence="4">
    <location>
        <begin position="16"/>
        <end position="315"/>
    </location>
</feature>
<evidence type="ECO:0000313" key="5">
    <source>
        <dbReference type="EMBL" id="QQL46370.1"/>
    </source>
</evidence>
<gene>
    <name evidence="5" type="ORF">G3M56_004850</name>
</gene>
<dbReference type="InterPro" id="IPR036812">
    <property type="entry name" value="NAD(P)_OxRdtase_dom_sf"/>
</dbReference>
<reference evidence="5 6" key="1">
    <citation type="submission" date="2020-12" db="EMBL/GenBank/DDBJ databases">
        <title>Sulforoseuscoccus oceanibium gen. nov., sp. nov., a representative of the phylum Verrucomicrobia with special cytoplasmic membrane, and proposal of Sulforoseuscoccusaceae fam. nov.</title>
        <authorList>
            <person name="Xi F."/>
        </authorList>
    </citation>
    <scope>NUCLEOTIDE SEQUENCE [LARGE SCALE GENOMIC DNA]</scope>
    <source>
        <strain evidence="5 6">T37</strain>
    </source>
</reference>
<comment type="similarity">
    <text evidence="1">Belongs to the shaker potassium channel beta subunit family.</text>
</comment>
<keyword evidence="2" id="KW-0521">NADP</keyword>
<evidence type="ECO:0000259" key="4">
    <source>
        <dbReference type="Pfam" id="PF00248"/>
    </source>
</evidence>
<evidence type="ECO:0000313" key="6">
    <source>
        <dbReference type="Proteomes" id="UP000475117"/>
    </source>
</evidence>
<dbReference type="Gene3D" id="3.20.20.100">
    <property type="entry name" value="NADP-dependent oxidoreductase domain"/>
    <property type="match status" value="1"/>
</dbReference>
<dbReference type="AlphaFoldDB" id="A0A7T7F4F8"/>
<evidence type="ECO:0000256" key="3">
    <source>
        <dbReference type="ARBA" id="ARBA00023002"/>
    </source>
</evidence>
<dbReference type="EMBL" id="CP066776">
    <property type="protein sequence ID" value="QQL46370.1"/>
    <property type="molecule type" value="Genomic_DNA"/>
</dbReference>
<dbReference type="KEGG" id="soa:G3M56_004850"/>
<keyword evidence="6" id="KW-1185">Reference proteome</keyword>
<dbReference type="PANTHER" id="PTHR43150">
    <property type="entry name" value="HYPERKINETIC, ISOFORM M"/>
    <property type="match status" value="1"/>
</dbReference>
<accession>A0A7T7F4F8</accession>
<dbReference type="InterPro" id="IPR023210">
    <property type="entry name" value="NADP_OxRdtase_dom"/>
</dbReference>
<protein>
    <submittedName>
        <fullName evidence="5">Aldo/keto reductase</fullName>
    </submittedName>
</protein>
<dbReference type="InterPro" id="IPR005399">
    <property type="entry name" value="K_chnl_volt-dep_bsu_KCNAB-rel"/>
</dbReference>
<organism evidence="5 6">
    <name type="scientific">Sulfuriroseicoccus oceanibius</name>
    <dbReference type="NCBI Taxonomy" id="2707525"/>
    <lineage>
        <taxon>Bacteria</taxon>
        <taxon>Pseudomonadati</taxon>
        <taxon>Verrucomicrobiota</taxon>
        <taxon>Verrucomicrobiia</taxon>
        <taxon>Verrucomicrobiales</taxon>
        <taxon>Verrucomicrobiaceae</taxon>
        <taxon>Sulfuriroseicoccus</taxon>
    </lineage>
</organism>
<proteinExistence type="inferred from homology"/>